<feature type="compositionally biased region" description="Basic and acidic residues" evidence="1">
    <location>
        <begin position="16"/>
        <end position="27"/>
    </location>
</feature>
<organism evidence="2 3">
    <name type="scientific">Diatrype stigma</name>
    <dbReference type="NCBI Taxonomy" id="117547"/>
    <lineage>
        <taxon>Eukaryota</taxon>
        <taxon>Fungi</taxon>
        <taxon>Dikarya</taxon>
        <taxon>Ascomycota</taxon>
        <taxon>Pezizomycotina</taxon>
        <taxon>Sordariomycetes</taxon>
        <taxon>Xylariomycetidae</taxon>
        <taxon>Xylariales</taxon>
        <taxon>Diatrypaceae</taxon>
        <taxon>Diatrype</taxon>
    </lineage>
</organism>
<feature type="compositionally biased region" description="Low complexity" evidence="1">
    <location>
        <begin position="41"/>
        <end position="50"/>
    </location>
</feature>
<evidence type="ECO:0000313" key="2">
    <source>
        <dbReference type="EMBL" id="KAK7750622.1"/>
    </source>
</evidence>
<keyword evidence="3" id="KW-1185">Reference proteome</keyword>
<dbReference type="AlphaFoldDB" id="A0AAN9UNW7"/>
<evidence type="ECO:0000313" key="3">
    <source>
        <dbReference type="Proteomes" id="UP001320420"/>
    </source>
</evidence>
<feature type="region of interest" description="Disordered" evidence="1">
    <location>
        <begin position="283"/>
        <end position="322"/>
    </location>
</feature>
<feature type="compositionally biased region" description="Basic and acidic residues" evidence="1">
    <location>
        <begin position="285"/>
        <end position="295"/>
    </location>
</feature>
<dbReference type="Proteomes" id="UP001320420">
    <property type="component" value="Unassembled WGS sequence"/>
</dbReference>
<dbReference type="EMBL" id="JAKJXP020000061">
    <property type="protein sequence ID" value="KAK7750622.1"/>
    <property type="molecule type" value="Genomic_DNA"/>
</dbReference>
<gene>
    <name evidence="2" type="ORF">SLS62_007469</name>
</gene>
<name>A0AAN9UNW7_9PEZI</name>
<feature type="region of interest" description="Disordered" evidence="1">
    <location>
        <begin position="16"/>
        <end position="94"/>
    </location>
</feature>
<dbReference type="InterPro" id="IPR029063">
    <property type="entry name" value="SAM-dependent_MTases_sf"/>
</dbReference>
<accession>A0AAN9UNW7</accession>
<comment type="caution">
    <text evidence="2">The sequence shown here is derived from an EMBL/GenBank/DDBJ whole genome shotgun (WGS) entry which is preliminary data.</text>
</comment>
<sequence length="632" mass="69931">MFDVLWTDPNRELLKERIAKRDQEGNPKGKGNKTLEGTRRSMSTHSSSSSERGFGLFIPRSRKLQGRPSSAEKPVTPQKPPIDERVRDKGDSTYGVKTLLSHPDGSEITVKPTLGPFQPVRPLDFGDAVSSVSSRDSILSKCTQPSAASVSTWASGTCVRDSILANKSEYLFQPLGPSSFVTRTTDVTSSARTPDIDIDHLISEVHISAEGEKAVTPSSEVPDDGLACYDGTQGSDSDALLRTPLTIGDTEFLMPPLRSPHTPPLTGTPNALILRKPTWQVDDGDTNREAWKPPHEWQCTPTKRGRSASPEDRLQASPTSAEVDHYMSPDIVALQREVRMMAMASEELILANIKAGMGDASDSTIYKELEMTKKRWVLSALHSTGGYAELGYVDNTIASGRSSRAPRILALYETQSSASFLAALYPQVSLAHLSQSPISPNLFPNVQPILVPTVSTSAAFRPLAPRFYTMVTCLSMPALFPATDIPPFLRQIHRCLTPGGALHLTLIDPQPVSSSMGPLLRQWMFDNLLVELEREFRTTYPNRIFPDWLRVGKLRGKGSTISTVSVPAVPKEEYPTVKEELCSLVTRMLWKEVWGSFVRAKSWWYDEEDILQECRENGTYWQYSHIVAVKDS</sequence>
<protein>
    <submittedName>
        <fullName evidence="2">Uncharacterized protein</fullName>
    </submittedName>
</protein>
<evidence type="ECO:0000256" key="1">
    <source>
        <dbReference type="SAM" id="MobiDB-lite"/>
    </source>
</evidence>
<reference evidence="2 3" key="1">
    <citation type="submission" date="2024-02" db="EMBL/GenBank/DDBJ databases">
        <title>De novo assembly and annotation of 12 fungi associated with fruit tree decline syndrome in Ontario, Canada.</title>
        <authorList>
            <person name="Sulman M."/>
            <person name="Ellouze W."/>
            <person name="Ilyukhin E."/>
        </authorList>
    </citation>
    <scope>NUCLEOTIDE SEQUENCE [LARGE SCALE GENOMIC DNA]</scope>
    <source>
        <strain evidence="2 3">M11/M66-122</strain>
    </source>
</reference>
<dbReference type="SUPFAM" id="SSF53335">
    <property type="entry name" value="S-adenosyl-L-methionine-dependent methyltransferases"/>
    <property type="match status" value="1"/>
</dbReference>
<proteinExistence type="predicted"/>
<feature type="compositionally biased region" description="Basic and acidic residues" evidence="1">
    <location>
        <begin position="81"/>
        <end position="91"/>
    </location>
</feature>